<evidence type="ECO:0000313" key="3">
    <source>
        <dbReference type="Proteomes" id="UP001432222"/>
    </source>
</evidence>
<evidence type="ECO:0000256" key="1">
    <source>
        <dbReference type="SAM" id="MobiDB-lite"/>
    </source>
</evidence>
<dbReference type="RefSeq" id="WP_328955356.1">
    <property type="nucleotide sequence ID" value="NZ_CP108110.1"/>
</dbReference>
<evidence type="ECO:0000313" key="2">
    <source>
        <dbReference type="EMBL" id="WUQ84501.1"/>
    </source>
</evidence>
<accession>A0ABZ1U0Q3</accession>
<dbReference type="Proteomes" id="UP001432222">
    <property type="component" value="Chromosome"/>
</dbReference>
<sequence>MANNQNETTEPIKVTAPAEEAAAVAAAEAVAGAVAATSNAGEFTEPTAEEKAKLENEIHGDDSEFMVEPAVPADGEPDKHRQPQGVIWSAP</sequence>
<dbReference type="EMBL" id="CP108110">
    <property type="protein sequence ID" value="WUQ84501.1"/>
    <property type="molecule type" value="Genomic_DNA"/>
</dbReference>
<proteinExistence type="predicted"/>
<keyword evidence="3" id="KW-1185">Reference proteome</keyword>
<name>A0ABZ1U0Q3_9ACTN</name>
<gene>
    <name evidence="2" type="ORF">OHA16_16945</name>
</gene>
<feature type="region of interest" description="Disordered" evidence="1">
    <location>
        <begin position="60"/>
        <end position="91"/>
    </location>
</feature>
<protein>
    <submittedName>
        <fullName evidence="2">Uncharacterized protein</fullName>
    </submittedName>
</protein>
<reference evidence="2" key="1">
    <citation type="submission" date="2022-10" db="EMBL/GenBank/DDBJ databases">
        <title>The complete genomes of actinobacterial strains from the NBC collection.</title>
        <authorList>
            <person name="Joergensen T.S."/>
            <person name="Alvarez Arevalo M."/>
            <person name="Sterndorff E.B."/>
            <person name="Faurdal D."/>
            <person name="Vuksanovic O."/>
            <person name="Mourched A.-S."/>
            <person name="Charusanti P."/>
            <person name="Shaw S."/>
            <person name="Blin K."/>
            <person name="Weber T."/>
        </authorList>
    </citation>
    <scope>NUCLEOTIDE SEQUENCE</scope>
    <source>
        <strain evidence="2">NBC_00222</strain>
    </source>
</reference>
<organism evidence="2 3">
    <name type="scientific">Kitasatospora purpeofusca</name>
    <dbReference type="NCBI Taxonomy" id="67352"/>
    <lineage>
        <taxon>Bacteria</taxon>
        <taxon>Bacillati</taxon>
        <taxon>Actinomycetota</taxon>
        <taxon>Actinomycetes</taxon>
        <taxon>Kitasatosporales</taxon>
        <taxon>Streptomycetaceae</taxon>
        <taxon>Kitasatospora</taxon>
    </lineage>
</organism>